<keyword evidence="2" id="KW-0813">Transport</keyword>
<gene>
    <name evidence="5" type="ORF">ACFOEO_08225</name>
</gene>
<comment type="similarity">
    <text evidence="1">Belongs to the bacterial solute-binding protein 7 family.</text>
</comment>
<dbReference type="EMBL" id="JBHRVQ010000001">
    <property type="protein sequence ID" value="MFC3388553.1"/>
    <property type="molecule type" value="Genomic_DNA"/>
</dbReference>
<evidence type="ECO:0000313" key="5">
    <source>
        <dbReference type="EMBL" id="MFC3388553.1"/>
    </source>
</evidence>
<dbReference type="PIRSF" id="PIRSF006470">
    <property type="entry name" value="DctB"/>
    <property type="match status" value="1"/>
</dbReference>
<dbReference type="NCBIfam" id="TIGR00787">
    <property type="entry name" value="dctP"/>
    <property type="match status" value="1"/>
</dbReference>
<dbReference type="RefSeq" id="WP_380654202.1">
    <property type="nucleotide sequence ID" value="NZ_JBHRVQ010000001.1"/>
</dbReference>
<dbReference type="Pfam" id="PF03480">
    <property type="entry name" value="DctP"/>
    <property type="match status" value="1"/>
</dbReference>
<dbReference type="SUPFAM" id="SSF53850">
    <property type="entry name" value="Periplasmic binding protein-like II"/>
    <property type="match status" value="1"/>
</dbReference>
<feature type="chain" id="PRO_5045258704" evidence="4">
    <location>
        <begin position="24"/>
        <end position="334"/>
    </location>
</feature>
<dbReference type="InterPro" id="IPR018389">
    <property type="entry name" value="DctP_fam"/>
</dbReference>
<protein>
    <submittedName>
        <fullName evidence="5">TRAP transporter substrate-binding protein</fullName>
    </submittedName>
</protein>
<feature type="signal peptide" evidence="4">
    <location>
        <begin position="1"/>
        <end position="23"/>
    </location>
</feature>
<accession>A0ABV7N6T5</accession>
<organism evidence="5 6">
    <name type="scientific">Salinicoccus sesuvii</name>
    <dbReference type="NCBI Taxonomy" id="868281"/>
    <lineage>
        <taxon>Bacteria</taxon>
        <taxon>Bacillati</taxon>
        <taxon>Bacillota</taxon>
        <taxon>Bacilli</taxon>
        <taxon>Bacillales</taxon>
        <taxon>Staphylococcaceae</taxon>
        <taxon>Salinicoccus</taxon>
    </lineage>
</organism>
<sequence>MKRIIYLLLAMTTILAACGRPNADESSGKTIIRMAYLVSPSHSSHIVAEKFVEQVEQESGGRLEVELYPSGSLFPSDREAVEAVQLGNVEMTIPALAVVSSFNQNFMLLDLPFLFDSHEEAYKVLDGEFGQSLLDDLQEDNLKGLVFAENGFRHITNNERPIHTPSDLEGLKFRTLESPVQTDIFKAFGANASPFAFGEMYTALQQGTYDAMEGPISLYYTSNLYEVQDYMTLSDHYYMPTALLMNNDFYQELPEDLQEVVMEASIMFRDEQRQLAREQDEEYLQVLKDEGVQVNELTDEQRQAFVEAAEPVLEKYDEKLGNNLLDELFEAKDE</sequence>
<dbReference type="InterPro" id="IPR038404">
    <property type="entry name" value="TRAP_DctP_sf"/>
</dbReference>
<proteinExistence type="inferred from homology"/>
<dbReference type="PANTHER" id="PTHR33376:SF7">
    <property type="entry name" value="C4-DICARBOXYLATE-BINDING PROTEIN DCTB"/>
    <property type="match status" value="1"/>
</dbReference>
<evidence type="ECO:0000256" key="3">
    <source>
        <dbReference type="ARBA" id="ARBA00022729"/>
    </source>
</evidence>
<comment type="caution">
    <text evidence="5">The sequence shown here is derived from an EMBL/GenBank/DDBJ whole genome shotgun (WGS) entry which is preliminary data.</text>
</comment>
<name>A0ABV7N6T5_9STAP</name>
<dbReference type="Gene3D" id="3.40.190.170">
    <property type="entry name" value="Bacterial extracellular solute-binding protein, family 7"/>
    <property type="match status" value="1"/>
</dbReference>
<evidence type="ECO:0000313" key="6">
    <source>
        <dbReference type="Proteomes" id="UP001595637"/>
    </source>
</evidence>
<keyword evidence="6" id="KW-1185">Reference proteome</keyword>
<evidence type="ECO:0000256" key="1">
    <source>
        <dbReference type="ARBA" id="ARBA00009023"/>
    </source>
</evidence>
<dbReference type="PANTHER" id="PTHR33376">
    <property type="match status" value="1"/>
</dbReference>
<dbReference type="NCBIfam" id="NF037995">
    <property type="entry name" value="TRAP_S1"/>
    <property type="match status" value="1"/>
</dbReference>
<dbReference type="Proteomes" id="UP001595637">
    <property type="component" value="Unassembled WGS sequence"/>
</dbReference>
<dbReference type="InterPro" id="IPR004682">
    <property type="entry name" value="TRAP_DctP"/>
</dbReference>
<dbReference type="PROSITE" id="PS51257">
    <property type="entry name" value="PROKAR_LIPOPROTEIN"/>
    <property type="match status" value="1"/>
</dbReference>
<evidence type="ECO:0000256" key="4">
    <source>
        <dbReference type="SAM" id="SignalP"/>
    </source>
</evidence>
<reference evidence="6" key="1">
    <citation type="journal article" date="2019" name="Int. J. Syst. Evol. Microbiol.">
        <title>The Global Catalogue of Microorganisms (GCM) 10K type strain sequencing project: providing services to taxonomists for standard genome sequencing and annotation.</title>
        <authorList>
            <consortium name="The Broad Institute Genomics Platform"/>
            <consortium name="The Broad Institute Genome Sequencing Center for Infectious Disease"/>
            <person name="Wu L."/>
            <person name="Ma J."/>
        </authorList>
    </citation>
    <scope>NUCLEOTIDE SEQUENCE [LARGE SCALE GENOMIC DNA]</scope>
    <source>
        <strain evidence="6">CCM 7756</strain>
    </source>
</reference>
<keyword evidence="3 4" id="KW-0732">Signal</keyword>
<evidence type="ECO:0000256" key="2">
    <source>
        <dbReference type="ARBA" id="ARBA00022448"/>
    </source>
</evidence>